<reference evidence="2" key="1">
    <citation type="submission" date="2015-08" db="EMBL/GenBank/DDBJ databases">
        <title>Complete genome sequence of Rothia mucilaginosa strain NUM-Rm6536.</title>
        <authorList>
            <person name="Nambu T."/>
        </authorList>
    </citation>
    <scope>NUCLEOTIDE SEQUENCE [LARGE SCALE GENOMIC DNA]</scope>
    <source>
        <strain evidence="2">NUM-Rm6536</strain>
    </source>
</reference>
<proteinExistence type="predicted"/>
<evidence type="ECO:0000313" key="1">
    <source>
        <dbReference type="EMBL" id="BAS20661.1"/>
    </source>
</evidence>
<organism evidence="1">
    <name type="scientific">Rothia mucilaginosa</name>
    <dbReference type="NCBI Taxonomy" id="43675"/>
    <lineage>
        <taxon>Bacteria</taxon>
        <taxon>Bacillati</taxon>
        <taxon>Actinomycetota</taxon>
        <taxon>Actinomycetes</taxon>
        <taxon>Micrococcales</taxon>
        <taxon>Micrococcaceae</taxon>
        <taxon>Rothia</taxon>
    </lineage>
</organism>
<dbReference type="Proteomes" id="UP000066203">
    <property type="component" value="Chromosome"/>
</dbReference>
<gene>
    <name evidence="1" type="ORF">RM6536_1414</name>
</gene>
<name>A0A0K2S0N1_9MICC</name>
<protein>
    <submittedName>
        <fullName evidence="1">Uncharacterized protein</fullName>
    </submittedName>
</protein>
<dbReference type="AlphaFoldDB" id="A0A0K2S0N1"/>
<accession>A0A0K2S0N1</accession>
<sequence length="37" mass="4121">MRSCRSHSSIISRNVALTRGFFSSSRLILAGVHRVFA</sequence>
<evidence type="ECO:0000313" key="2">
    <source>
        <dbReference type="Proteomes" id="UP000066203"/>
    </source>
</evidence>
<dbReference type="EMBL" id="AP014938">
    <property type="protein sequence ID" value="BAS20661.1"/>
    <property type="molecule type" value="Genomic_DNA"/>
</dbReference>